<evidence type="ECO:0000313" key="3">
    <source>
        <dbReference type="Proteomes" id="UP000031972"/>
    </source>
</evidence>
<dbReference type="Proteomes" id="UP000031972">
    <property type="component" value="Unassembled WGS sequence"/>
</dbReference>
<proteinExistence type="predicted"/>
<evidence type="ECO:0000313" key="2">
    <source>
        <dbReference type="EMBL" id="KIL43684.1"/>
    </source>
</evidence>
<feature type="transmembrane region" description="Helical" evidence="1">
    <location>
        <begin position="12"/>
        <end position="30"/>
    </location>
</feature>
<keyword evidence="1" id="KW-0472">Membrane</keyword>
<keyword evidence="3" id="KW-1185">Reference proteome</keyword>
<reference evidence="2 3" key="1">
    <citation type="submission" date="2015-01" db="EMBL/GenBank/DDBJ databases">
        <title>Jeotgalibacillus campisalis genome sequencing.</title>
        <authorList>
            <person name="Goh K.M."/>
            <person name="Chan K.-G."/>
            <person name="Yaakop A.S."/>
            <person name="Ee R."/>
            <person name="Gan H.M."/>
            <person name="Chan C.S."/>
        </authorList>
    </citation>
    <scope>NUCLEOTIDE SEQUENCE [LARGE SCALE GENOMIC DNA]</scope>
    <source>
        <strain evidence="2 3">SF-57</strain>
    </source>
</reference>
<protein>
    <submittedName>
        <fullName evidence="2">Uncharacterized protein</fullName>
    </submittedName>
</protein>
<dbReference type="RefSeq" id="WP_156969542.1">
    <property type="nucleotide sequence ID" value="NZ_JXRR01000021.1"/>
</dbReference>
<dbReference type="PATRIC" id="fig|220754.4.peg.3218"/>
<sequence>MKVLKKTFKIIFLSNLAVVATLILLPAIVITGEAELLNQFVHYISKE</sequence>
<dbReference type="AlphaFoldDB" id="A0A0C2RPK8"/>
<evidence type="ECO:0000256" key="1">
    <source>
        <dbReference type="SAM" id="Phobius"/>
    </source>
</evidence>
<dbReference type="EMBL" id="JXRR01000021">
    <property type="protein sequence ID" value="KIL43684.1"/>
    <property type="molecule type" value="Genomic_DNA"/>
</dbReference>
<keyword evidence="1" id="KW-0812">Transmembrane</keyword>
<comment type="caution">
    <text evidence="2">The sequence shown here is derived from an EMBL/GenBank/DDBJ whole genome shotgun (WGS) entry which is preliminary data.</text>
</comment>
<organism evidence="2 3">
    <name type="scientific">Jeotgalibacillus campisalis</name>
    <dbReference type="NCBI Taxonomy" id="220754"/>
    <lineage>
        <taxon>Bacteria</taxon>
        <taxon>Bacillati</taxon>
        <taxon>Bacillota</taxon>
        <taxon>Bacilli</taxon>
        <taxon>Bacillales</taxon>
        <taxon>Caryophanaceae</taxon>
        <taxon>Jeotgalibacillus</taxon>
    </lineage>
</organism>
<gene>
    <name evidence="2" type="ORF">KR50_32040</name>
</gene>
<accession>A0A0C2RPK8</accession>
<keyword evidence="1" id="KW-1133">Transmembrane helix</keyword>
<name>A0A0C2RPK8_9BACL</name>